<dbReference type="KEGG" id="ovi:T265_03068"/>
<accession>A0A074ZSQ3</accession>
<dbReference type="RefSeq" id="XP_009165737.1">
    <property type="nucleotide sequence ID" value="XM_009167473.1"/>
</dbReference>
<evidence type="ECO:0000313" key="1">
    <source>
        <dbReference type="EMBL" id="KER30453.1"/>
    </source>
</evidence>
<dbReference type="CTD" id="20317255"/>
<gene>
    <name evidence="1" type="ORF">T265_03068</name>
</gene>
<name>A0A074ZSQ3_OPIVI</name>
<dbReference type="AlphaFoldDB" id="A0A074ZSQ3"/>
<evidence type="ECO:0000313" key="2">
    <source>
        <dbReference type="Proteomes" id="UP000054324"/>
    </source>
</evidence>
<sequence>MCQFCPLQTYDTRRLIEFGSHFESLAQAGVVEVETEGFIFRKHDTRKLRDHQLRCFLYIQIMATPVPPRHTIVEVCVSVAEHMEVAKEQSTETQHDPQCNNLPADLVGRLGSASKHNGTAFSYNLRKK</sequence>
<organism evidence="1 2">
    <name type="scientific">Opisthorchis viverrini</name>
    <name type="common">Southeast Asian liver fluke</name>
    <dbReference type="NCBI Taxonomy" id="6198"/>
    <lineage>
        <taxon>Eukaryota</taxon>
        <taxon>Metazoa</taxon>
        <taxon>Spiralia</taxon>
        <taxon>Lophotrochozoa</taxon>
        <taxon>Platyhelminthes</taxon>
        <taxon>Trematoda</taxon>
        <taxon>Digenea</taxon>
        <taxon>Opisthorchiida</taxon>
        <taxon>Opisthorchiata</taxon>
        <taxon>Opisthorchiidae</taxon>
        <taxon>Opisthorchis</taxon>
    </lineage>
</organism>
<dbReference type="Proteomes" id="UP000054324">
    <property type="component" value="Unassembled WGS sequence"/>
</dbReference>
<dbReference type="GeneID" id="20317255"/>
<proteinExistence type="predicted"/>
<protein>
    <submittedName>
        <fullName evidence="1">Uncharacterized protein</fullName>
    </submittedName>
</protein>
<reference evidence="1 2" key="1">
    <citation type="submission" date="2013-11" db="EMBL/GenBank/DDBJ databases">
        <title>Opisthorchis viverrini - life in the bile duct.</title>
        <authorList>
            <person name="Young N.D."/>
            <person name="Nagarajan N."/>
            <person name="Lin S.J."/>
            <person name="Korhonen P.K."/>
            <person name="Jex A.R."/>
            <person name="Hall R.S."/>
            <person name="Safavi-Hemami H."/>
            <person name="Kaewkong W."/>
            <person name="Bertrand D."/>
            <person name="Gao S."/>
            <person name="Seet Q."/>
            <person name="Wongkham S."/>
            <person name="Teh B.T."/>
            <person name="Wongkham C."/>
            <person name="Intapan P.M."/>
            <person name="Maleewong W."/>
            <person name="Yang X."/>
            <person name="Hu M."/>
            <person name="Wang Z."/>
            <person name="Hofmann A."/>
            <person name="Sternberg P.W."/>
            <person name="Tan P."/>
            <person name="Wang J."/>
            <person name="Gasser R.B."/>
        </authorList>
    </citation>
    <scope>NUCLEOTIDE SEQUENCE [LARGE SCALE GENOMIC DNA]</scope>
</reference>
<dbReference type="EMBL" id="KL596660">
    <property type="protein sequence ID" value="KER30453.1"/>
    <property type="molecule type" value="Genomic_DNA"/>
</dbReference>
<keyword evidence="2" id="KW-1185">Reference proteome</keyword>